<evidence type="ECO:0000256" key="7">
    <source>
        <dbReference type="ARBA" id="ARBA00023242"/>
    </source>
</evidence>
<evidence type="ECO:0000256" key="3">
    <source>
        <dbReference type="ARBA" id="ARBA00022737"/>
    </source>
</evidence>
<feature type="domain" description="C2H2-type" evidence="11">
    <location>
        <begin position="79"/>
        <end position="106"/>
    </location>
</feature>
<evidence type="ECO:0000256" key="6">
    <source>
        <dbReference type="ARBA" id="ARBA00023125"/>
    </source>
</evidence>
<keyword evidence="6" id="KW-0238">DNA-binding</keyword>
<dbReference type="GO" id="GO:0005634">
    <property type="term" value="C:nucleus"/>
    <property type="evidence" value="ECO:0007669"/>
    <property type="project" value="UniProtKB-SubCell"/>
</dbReference>
<feature type="compositionally biased region" description="Basic and acidic residues" evidence="10">
    <location>
        <begin position="36"/>
        <end position="49"/>
    </location>
</feature>
<dbReference type="PROSITE" id="PS50157">
    <property type="entry name" value="ZINC_FINGER_C2H2_2"/>
    <property type="match status" value="5"/>
</dbReference>
<dbReference type="InterPro" id="IPR050527">
    <property type="entry name" value="Snail/Krueppel_Znf"/>
</dbReference>
<sequence>MSLSPDETKPGAPSEEPPATLNDDAGTRSGNGNPPEDPRDNERHGDHASSRQCGDFSSSSGTRHAMLDHTYTQAVEKPYRCAVCGEAFTRKEYFQKHGCTPKEHKPRQCDQCGRRGCACRRQYLARYARARHTGGEEKPHKCSLCPASFNDKNSLSRHVLTHTGERPHRCVTCGQCFRMPHHLAYHMRVHTGERPYICRACGKSFSQINSLKAHHRTHTKEKPYACPVCSTAFARKDHLSSHMLRHTGERPHECHTCHKRFFERSVALRHVIARHCVDSSGAEDVADEDVDEPATTPQQEAASAPV</sequence>
<evidence type="ECO:0000259" key="11">
    <source>
        <dbReference type="PROSITE" id="PS50157"/>
    </source>
</evidence>
<dbReference type="Pfam" id="PF00096">
    <property type="entry name" value="zf-C2H2"/>
    <property type="match status" value="4"/>
</dbReference>
<feature type="domain" description="C2H2-type" evidence="11">
    <location>
        <begin position="140"/>
        <end position="167"/>
    </location>
</feature>
<dbReference type="FunFam" id="3.30.160.60:FF:000624">
    <property type="entry name" value="zinc finger protein 697"/>
    <property type="match status" value="1"/>
</dbReference>
<evidence type="ECO:0000256" key="1">
    <source>
        <dbReference type="ARBA" id="ARBA00004123"/>
    </source>
</evidence>
<gene>
    <name evidence="12" type="ORF">HPB52_014277</name>
</gene>
<proteinExistence type="inferred from homology"/>
<dbReference type="SUPFAM" id="SSF57667">
    <property type="entry name" value="beta-beta-alpha zinc fingers"/>
    <property type="match status" value="4"/>
</dbReference>
<evidence type="ECO:0000256" key="8">
    <source>
        <dbReference type="ARBA" id="ARBA00037948"/>
    </source>
</evidence>
<comment type="caution">
    <text evidence="12">The sequence shown here is derived from an EMBL/GenBank/DDBJ whole genome shotgun (WGS) entry which is preliminary data.</text>
</comment>
<dbReference type="FunFam" id="3.30.160.60:FF:002343">
    <property type="entry name" value="Zinc finger protein 33A"/>
    <property type="match status" value="1"/>
</dbReference>
<keyword evidence="13" id="KW-1185">Reference proteome</keyword>
<keyword evidence="5" id="KW-0862">Zinc</keyword>
<dbReference type="GO" id="GO:0000978">
    <property type="term" value="F:RNA polymerase II cis-regulatory region sequence-specific DNA binding"/>
    <property type="evidence" value="ECO:0007669"/>
    <property type="project" value="TreeGrafter"/>
</dbReference>
<feature type="domain" description="C2H2-type" evidence="11">
    <location>
        <begin position="196"/>
        <end position="223"/>
    </location>
</feature>
<dbReference type="EMBL" id="JABSTV010001255">
    <property type="protein sequence ID" value="KAH7935844.1"/>
    <property type="molecule type" value="Genomic_DNA"/>
</dbReference>
<evidence type="ECO:0000256" key="5">
    <source>
        <dbReference type="ARBA" id="ARBA00022833"/>
    </source>
</evidence>
<dbReference type="OrthoDB" id="8113227at2759"/>
<dbReference type="AlphaFoldDB" id="A0A9D4PBS3"/>
<dbReference type="FunFam" id="3.30.160.60:FF:001290">
    <property type="entry name" value="Zinc finger 45-like"/>
    <property type="match status" value="1"/>
</dbReference>
<evidence type="ECO:0000256" key="2">
    <source>
        <dbReference type="ARBA" id="ARBA00022723"/>
    </source>
</evidence>
<protein>
    <recommendedName>
        <fullName evidence="11">C2H2-type domain-containing protein</fullName>
    </recommendedName>
</protein>
<dbReference type="InterPro" id="IPR013087">
    <property type="entry name" value="Znf_C2H2_type"/>
</dbReference>
<dbReference type="PANTHER" id="PTHR24388:SF53">
    <property type="entry name" value="CHORION TRANSCRIPTION FACTOR CF2-RELATED"/>
    <property type="match status" value="1"/>
</dbReference>
<feature type="domain" description="C2H2-type" evidence="11">
    <location>
        <begin position="224"/>
        <end position="251"/>
    </location>
</feature>
<comment type="subcellular location">
    <subcellularLocation>
        <location evidence="1">Nucleus</location>
    </subcellularLocation>
</comment>
<feature type="region of interest" description="Disordered" evidence="10">
    <location>
        <begin position="1"/>
        <end position="61"/>
    </location>
</feature>
<dbReference type="InterPro" id="IPR036236">
    <property type="entry name" value="Znf_C2H2_sf"/>
</dbReference>
<comment type="similarity">
    <text evidence="8">Belongs to the snail C2H2-type zinc-finger protein family.</text>
</comment>
<keyword evidence="4 9" id="KW-0863">Zinc-finger</keyword>
<evidence type="ECO:0000256" key="4">
    <source>
        <dbReference type="ARBA" id="ARBA00022771"/>
    </source>
</evidence>
<feature type="region of interest" description="Disordered" evidence="10">
    <location>
        <begin position="281"/>
        <end position="306"/>
    </location>
</feature>
<feature type="compositionally biased region" description="Polar residues" evidence="10">
    <location>
        <begin position="295"/>
        <end position="306"/>
    </location>
</feature>
<dbReference type="PANTHER" id="PTHR24388">
    <property type="entry name" value="ZINC FINGER PROTEIN"/>
    <property type="match status" value="1"/>
</dbReference>
<name>A0A9D4PBS3_RHISA</name>
<evidence type="ECO:0000313" key="13">
    <source>
        <dbReference type="Proteomes" id="UP000821837"/>
    </source>
</evidence>
<organism evidence="12 13">
    <name type="scientific">Rhipicephalus sanguineus</name>
    <name type="common">Brown dog tick</name>
    <name type="synonym">Ixodes sanguineus</name>
    <dbReference type="NCBI Taxonomy" id="34632"/>
    <lineage>
        <taxon>Eukaryota</taxon>
        <taxon>Metazoa</taxon>
        <taxon>Ecdysozoa</taxon>
        <taxon>Arthropoda</taxon>
        <taxon>Chelicerata</taxon>
        <taxon>Arachnida</taxon>
        <taxon>Acari</taxon>
        <taxon>Parasitiformes</taxon>
        <taxon>Ixodida</taxon>
        <taxon>Ixodoidea</taxon>
        <taxon>Ixodidae</taxon>
        <taxon>Rhipicephalinae</taxon>
        <taxon>Rhipicephalus</taxon>
        <taxon>Rhipicephalus</taxon>
    </lineage>
</organism>
<dbReference type="VEuPathDB" id="VectorBase:RSAN_032726"/>
<evidence type="ECO:0000256" key="10">
    <source>
        <dbReference type="SAM" id="MobiDB-lite"/>
    </source>
</evidence>
<keyword evidence="7" id="KW-0539">Nucleus</keyword>
<feature type="domain" description="C2H2-type" evidence="11">
    <location>
        <begin position="168"/>
        <end position="195"/>
    </location>
</feature>
<dbReference type="GO" id="GO:0008270">
    <property type="term" value="F:zinc ion binding"/>
    <property type="evidence" value="ECO:0007669"/>
    <property type="project" value="UniProtKB-KW"/>
</dbReference>
<feature type="compositionally biased region" description="Polar residues" evidence="10">
    <location>
        <begin position="50"/>
        <end position="61"/>
    </location>
</feature>
<keyword evidence="3" id="KW-0677">Repeat</keyword>
<dbReference type="Gene3D" id="3.30.160.60">
    <property type="entry name" value="Classic Zinc Finger"/>
    <property type="match status" value="6"/>
</dbReference>
<dbReference type="GO" id="GO:0000981">
    <property type="term" value="F:DNA-binding transcription factor activity, RNA polymerase II-specific"/>
    <property type="evidence" value="ECO:0007669"/>
    <property type="project" value="TreeGrafter"/>
</dbReference>
<dbReference type="PROSITE" id="PS00028">
    <property type="entry name" value="ZINC_FINGER_C2H2_1"/>
    <property type="match status" value="5"/>
</dbReference>
<dbReference type="Proteomes" id="UP000821837">
    <property type="component" value="Unassembled WGS sequence"/>
</dbReference>
<evidence type="ECO:0000256" key="9">
    <source>
        <dbReference type="PROSITE-ProRule" id="PRU00042"/>
    </source>
</evidence>
<reference evidence="12" key="2">
    <citation type="submission" date="2021-09" db="EMBL/GenBank/DDBJ databases">
        <authorList>
            <person name="Jia N."/>
            <person name="Wang J."/>
            <person name="Shi W."/>
            <person name="Du L."/>
            <person name="Sun Y."/>
            <person name="Zhan W."/>
            <person name="Jiang J."/>
            <person name="Wang Q."/>
            <person name="Zhang B."/>
            <person name="Ji P."/>
            <person name="Sakyi L.B."/>
            <person name="Cui X."/>
            <person name="Yuan T."/>
            <person name="Jiang B."/>
            <person name="Yang W."/>
            <person name="Lam T.T.-Y."/>
            <person name="Chang Q."/>
            <person name="Ding S."/>
            <person name="Wang X."/>
            <person name="Zhu J."/>
            <person name="Ruan X."/>
            <person name="Zhao L."/>
            <person name="Wei J."/>
            <person name="Que T."/>
            <person name="Du C."/>
            <person name="Cheng J."/>
            <person name="Dai P."/>
            <person name="Han X."/>
            <person name="Huang E."/>
            <person name="Gao Y."/>
            <person name="Liu J."/>
            <person name="Shao H."/>
            <person name="Ye R."/>
            <person name="Li L."/>
            <person name="Wei W."/>
            <person name="Wang X."/>
            <person name="Wang C."/>
            <person name="Huo Q."/>
            <person name="Li W."/>
            <person name="Guo W."/>
            <person name="Chen H."/>
            <person name="Chen S."/>
            <person name="Zhou L."/>
            <person name="Zhou L."/>
            <person name="Ni X."/>
            <person name="Tian J."/>
            <person name="Zhou Y."/>
            <person name="Sheng Y."/>
            <person name="Liu T."/>
            <person name="Pan Y."/>
            <person name="Xia L."/>
            <person name="Li J."/>
            <person name="Zhao F."/>
            <person name="Cao W."/>
        </authorList>
    </citation>
    <scope>NUCLEOTIDE SEQUENCE</scope>
    <source>
        <strain evidence="12">Rsan-2018</strain>
        <tissue evidence="12">Larvae</tissue>
    </source>
</reference>
<dbReference type="SMART" id="SM00355">
    <property type="entry name" value="ZnF_C2H2"/>
    <property type="match status" value="6"/>
</dbReference>
<keyword evidence="2" id="KW-0479">Metal-binding</keyword>
<evidence type="ECO:0000313" key="12">
    <source>
        <dbReference type="EMBL" id="KAH7935844.1"/>
    </source>
</evidence>
<dbReference type="FunFam" id="3.30.160.60:FF:000875">
    <property type="entry name" value="zinc finger protein 236 isoform X7"/>
    <property type="match status" value="1"/>
</dbReference>
<reference evidence="12" key="1">
    <citation type="journal article" date="2020" name="Cell">
        <title>Large-Scale Comparative Analyses of Tick Genomes Elucidate Their Genetic Diversity and Vector Capacities.</title>
        <authorList>
            <consortium name="Tick Genome and Microbiome Consortium (TIGMIC)"/>
            <person name="Jia N."/>
            <person name="Wang J."/>
            <person name="Shi W."/>
            <person name="Du L."/>
            <person name="Sun Y."/>
            <person name="Zhan W."/>
            <person name="Jiang J.F."/>
            <person name="Wang Q."/>
            <person name="Zhang B."/>
            <person name="Ji P."/>
            <person name="Bell-Sakyi L."/>
            <person name="Cui X.M."/>
            <person name="Yuan T.T."/>
            <person name="Jiang B.G."/>
            <person name="Yang W.F."/>
            <person name="Lam T.T."/>
            <person name="Chang Q.C."/>
            <person name="Ding S.J."/>
            <person name="Wang X.J."/>
            <person name="Zhu J.G."/>
            <person name="Ruan X.D."/>
            <person name="Zhao L."/>
            <person name="Wei J.T."/>
            <person name="Ye R.Z."/>
            <person name="Que T.C."/>
            <person name="Du C.H."/>
            <person name="Zhou Y.H."/>
            <person name="Cheng J.X."/>
            <person name="Dai P.F."/>
            <person name="Guo W.B."/>
            <person name="Han X.H."/>
            <person name="Huang E.J."/>
            <person name="Li L.F."/>
            <person name="Wei W."/>
            <person name="Gao Y.C."/>
            <person name="Liu J.Z."/>
            <person name="Shao H.Z."/>
            <person name="Wang X."/>
            <person name="Wang C.C."/>
            <person name="Yang T.C."/>
            <person name="Huo Q.B."/>
            <person name="Li W."/>
            <person name="Chen H.Y."/>
            <person name="Chen S.E."/>
            <person name="Zhou L.G."/>
            <person name="Ni X.B."/>
            <person name="Tian J.H."/>
            <person name="Sheng Y."/>
            <person name="Liu T."/>
            <person name="Pan Y.S."/>
            <person name="Xia L.Y."/>
            <person name="Li J."/>
            <person name="Zhao F."/>
            <person name="Cao W.C."/>
        </authorList>
    </citation>
    <scope>NUCLEOTIDE SEQUENCE</scope>
    <source>
        <strain evidence="12">Rsan-2018</strain>
    </source>
</reference>
<accession>A0A9D4PBS3</accession>
<dbReference type="Pfam" id="PF13894">
    <property type="entry name" value="zf-C2H2_4"/>
    <property type="match status" value="1"/>
</dbReference>